<evidence type="ECO:0000313" key="2">
    <source>
        <dbReference type="Proteomes" id="UP000703038"/>
    </source>
</evidence>
<dbReference type="EMBL" id="JAFBBK010000001">
    <property type="protein sequence ID" value="MBM7416235.1"/>
    <property type="molecule type" value="Genomic_DNA"/>
</dbReference>
<dbReference type="RefSeq" id="WP_204869082.1">
    <property type="nucleotide sequence ID" value="NZ_JAFBBK010000001.1"/>
</dbReference>
<sequence>MPRRFDHTVPSTLAASEVHAALTTEQYWTDRLEAVGGPKAQLNDVTVSGDDADSRTVSVSMTQAIAEEFLPGAITSIRPGDLIIHRTESWGSLDAQGASGTFEAKVEGAPASITGTLALRSKGSASSLTATGQAEVKVPIFGGKIEQAVIEQVLALIDAEQEFTDTWAPEHL</sequence>
<comment type="caution">
    <text evidence="1">The sequence shown here is derived from an EMBL/GenBank/DDBJ whole genome shotgun (WGS) entry which is preliminary data.</text>
</comment>
<organism evidence="1 2">
    <name type="scientific">Rhodococcoides corynebacterioides</name>
    <dbReference type="NCBI Taxonomy" id="53972"/>
    <lineage>
        <taxon>Bacteria</taxon>
        <taxon>Bacillati</taxon>
        <taxon>Actinomycetota</taxon>
        <taxon>Actinomycetes</taxon>
        <taxon>Mycobacteriales</taxon>
        <taxon>Nocardiaceae</taxon>
        <taxon>Rhodococcoides</taxon>
    </lineage>
</organism>
<dbReference type="InterPro" id="IPR019639">
    <property type="entry name" value="DUF2505"/>
</dbReference>
<keyword evidence="2" id="KW-1185">Reference proteome</keyword>
<dbReference type="Proteomes" id="UP000703038">
    <property type="component" value="Unassembled WGS sequence"/>
</dbReference>
<evidence type="ECO:0008006" key="3">
    <source>
        <dbReference type="Google" id="ProtNLM"/>
    </source>
</evidence>
<protein>
    <recommendedName>
        <fullName evidence="3">DUF2505 domain-containing protein</fullName>
    </recommendedName>
</protein>
<gene>
    <name evidence="1" type="ORF">JOE42_002968</name>
</gene>
<accession>A0ABS2KWB1</accession>
<reference evidence="1 2" key="1">
    <citation type="submission" date="2021-01" db="EMBL/GenBank/DDBJ databases">
        <title>Genomics of switchgrass bacterial isolates.</title>
        <authorList>
            <person name="Shade A."/>
        </authorList>
    </citation>
    <scope>NUCLEOTIDE SEQUENCE [LARGE SCALE GENOMIC DNA]</scope>
    <source>
        <strain evidence="1 2">PvP111</strain>
    </source>
</reference>
<name>A0ABS2KWB1_9NOCA</name>
<dbReference type="Pfam" id="PF10698">
    <property type="entry name" value="DUF2505"/>
    <property type="match status" value="1"/>
</dbReference>
<proteinExistence type="predicted"/>
<evidence type="ECO:0000313" key="1">
    <source>
        <dbReference type="EMBL" id="MBM7416235.1"/>
    </source>
</evidence>